<evidence type="ECO:0000256" key="1">
    <source>
        <dbReference type="ARBA" id="ARBA00004275"/>
    </source>
</evidence>
<accession>A0ABR2X4L1</accession>
<dbReference type="PROSITE" id="PS50005">
    <property type="entry name" value="TPR"/>
    <property type="match status" value="3"/>
</dbReference>
<feature type="region of interest" description="Disordered" evidence="9">
    <location>
        <begin position="31"/>
        <end position="55"/>
    </location>
</feature>
<dbReference type="Proteomes" id="UP001479436">
    <property type="component" value="Unassembled WGS sequence"/>
</dbReference>
<evidence type="ECO:0000256" key="5">
    <source>
        <dbReference type="ARBA" id="ARBA00022737"/>
    </source>
</evidence>
<dbReference type="EMBL" id="JASJQH010000012">
    <property type="protein sequence ID" value="KAK9768592.1"/>
    <property type="molecule type" value="Genomic_DNA"/>
</dbReference>
<evidence type="ECO:0000313" key="10">
    <source>
        <dbReference type="EMBL" id="KAK9768592.1"/>
    </source>
</evidence>
<feature type="repeat" description="TPR" evidence="8">
    <location>
        <begin position="445"/>
        <end position="478"/>
    </location>
</feature>
<evidence type="ECO:0000256" key="2">
    <source>
        <dbReference type="ARBA" id="ARBA00004496"/>
    </source>
</evidence>
<dbReference type="Gene3D" id="1.25.40.10">
    <property type="entry name" value="Tetratricopeptide repeat domain"/>
    <property type="match status" value="1"/>
</dbReference>
<comment type="subcellular location">
    <subcellularLocation>
        <location evidence="2">Cytoplasm</location>
    </subcellularLocation>
    <subcellularLocation>
        <location evidence="1">Peroxisome</location>
    </subcellularLocation>
</comment>
<evidence type="ECO:0000256" key="7">
    <source>
        <dbReference type="ARBA" id="ARBA00023140"/>
    </source>
</evidence>
<keyword evidence="6 8" id="KW-0802">TPR repeat</keyword>
<evidence type="ECO:0000256" key="3">
    <source>
        <dbReference type="ARBA" id="ARBA00005348"/>
    </source>
</evidence>
<feature type="compositionally biased region" description="Polar residues" evidence="9">
    <location>
        <begin position="31"/>
        <end position="42"/>
    </location>
</feature>
<keyword evidence="7" id="KW-0576">Peroxisome</keyword>
<comment type="caution">
    <text evidence="10">The sequence shown here is derived from an EMBL/GenBank/DDBJ whole genome shotgun (WGS) entry which is preliminary data.</text>
</comment>
<dbReference type="Pfam" id="PF14559">
    <property type="entry name" value="TPR_19"/>
    <property type="match status" value="1"/>
</dbReference>
<sequence>MSAFQDMVGGGADCSSGNPVNGLMKRFGQDRSLQQDRFSQDMSASSSRGAFRGAAGPGVMERNFTEEFLAEGGVMVEDMYNFDQLGHELDHIQGMPGGPMHGDWTADFMKQPELQSGGVDPHFAEFENVFRQHQNPNIQAGWEDEFARYEQENVNLLPSETAEFDRAFEEAKQGASWEQEFSGQNNTWAGEFETQHADELKGNADAEGLSNEFVYSEGQKEFNSIWDDSDEEVEAYKNLDEDQEWSKLQNEWDKQSAGANHPMYNEYHFQENNPYLANPTLLKDDSQAVDLNDSILMLEAKVQLNPQDGLSWNQLGIRQQENEREPEAIAALRRAIDIDPTILEAWIALAVSYTNESLRNDAYEALQSWISNHPRYHEIINTQGSMDRDRHTAVTNLFLDAARQGSQDVDPDVQVGLGVLLNISEEYDKAVDCFQTALASKPNDYLLWNKLGATLANSNDPARAIDAYFNALEINPSYIRARYNLAVSCINLGQHREAAEHLLQALALQSGDDTGKGKLPQSGDVGMSSNVWDTLRMTLYMINRPDLAARCDSRDLQSFRGEFDF</sequence>
<protein>
    <recommendedName>
        <fullName evidence="12">Peroxin-5</fullName>
    </recommendedName>
</protein>
<keyword evidence="5" id="KW-0677">Repeat</keyword>
<dbReference type="SMART" id="SM00028">
    <property type="entry name" value="TPR"/>
    <property type="match status" value="5"/>
</dbReference>
<dbReference type="InterPro" id="IPR024111">
    <property type="entry name" value="PEX5/PEX5L"/>
</dbReference>
<gene>
    <name evidence="10" type="ORF">K7432_000654</name>
</gene>
<dbReference type="InterPro" id="IPR011990">
    <property type="entry name" value="TPR-like_helical_dom_sf"/>
</dbReference>
<feature type="repeat" description="TPR" evidence="8">
    <location>
        <begin position="411"/>
        <end position="444"/>
    </location>
</feature>
<evidence type="ECO:0000313" key="11">
    <source>
        <dbReference type="Proteomes" id="UP001479436"/>
    </source>
</evidence>
<keyword evidence="4" id="KW-0963">Cytoplasm</keyword>
<dbReference type="PANTHER" id="PTHR10130:SF0">
    <property type="entry name" value="GH08708P"/>
    <property type="match status" value="1"/>
</dbReference>
<feature type="repeat" description="TPR" evidence="8">
    <location>
        <begin position="309"/>
        <end position="342"/>
    </location>
</feature>
<dbReference type="PANTHER" id="PTHR10130">
    <property type="entry name" value="PEROXISOMAL TARGETING SIGNAL 1 RECEPTOR PEX5"/>
    <property type="match status" value="1"/>
</dbReference>
<name>A0ABR2X4L1_9FUNG</name>
<keyword evidence="11" id="KW-1185">Reference proteome</keyword>
<evidence type="ECO:0000256" key="8">
    <source>
        <dbReference type="PROSITE-ProRule" id="PRU00339"/>
    </source>
</evidence>
<organism evidence="10 11">
    <name type="scientific">Basidiobolus ranarum</name>
    <dbReference type="NCBI Taxonomy" id="34480"/>
    <lineage>
        <taxon>Eukaryota</taxon>
        <taxon>Fungi</taxon>
        <taxon>Fungi incertae sedis</taxon>
        <taxon>Zoopagomycota</taxon>
        <taxon>Entomophthoromycotina</taxon>
        <taxon>Basidiobolomycetes</taxon>
        <taxon>Basidiobolales</taxon>
        <taxon>Basidiobolaceae</taxon>
        <taxon>Basidiobolus</taxon>
    </lineage>
</organism>
<dbReference type="InterPro" id="IPR019734">
    <property type="entry name" value="TPR_rpt"/>
</dbReference>
<evidence type="ECO:0000256" key="4">
    <source>
        <dbReference type="ARBA" id="ARBA00022490"/>
    </source>
</evidence>
<comment type="similarity">
    <text evidence="3">Belongs to the peroxisomal targeting signal receptor family.</text>
</comment>
<evidence type="ECO:0008006" key="12">
    <source>
        <dbReference type="Google" id="ProtNLM"/>
    </source>
</evidence>
<dbReference type="SUPFAM" id="SSF48452">
    <property type="entry name" value="TPR-like"/>
    <property type="match status" value="1"/>
</dbReference>
<feature type="compositionally biased region" description="Low complexity" evidence="9">
    <location>
        <begin position="43"/>
        <end position="55"/>
    </location>
</feature>
<evidence type="ECO:0000256" key="6">
    <source>
        <dbReference type="ARBA" id="ARBA00022803"/>
    </source>
</evidence>
<proteinExistence type="inferred from homology"/>
<reference evidence="10 11" key="1">
    <citation type="submission" date="2023-04" db="EMBL/GenBank/DDBJ databases">
        <title>Genome of Basidiobolus ranarum AG-B5.</title>
        <authorList>
            <person name="Stajich J.E."/>
            <person name="Carter-House D."/>
            <person name="Gryganskyi A."/>
        </authorList>
    </citation>
    <scope>NUCLEOTIDE SEQUENCE [LARGE SCALE GENOMIC DNA]</scope>
    <source>
        <strain evidence="10 11">AG-B5</strain>
    </source>
</reference>
<evidence type="ECO:0000256" key="9">
    <source>
        <dbReference type="SAM" id="MobiDB-lite"/>
    </source>
</evidence>